<proteinExistence type="predicted"/>
<dbReference type="GO" id="GO:0046983">
    <property type="term" value="F:protein dimerization activity"/>
    <property type="evidence" value="ECO:0007669"/>
    <property type="project" value="InterPro"/>
</dbReference>
<sequence>MSHMLSREYPIPAGSKHSSLPYPQNRQQKLVEIRPKGSVDILTVPNSAKCRKRQHADAQKCQRDRMNVALDQMARILKIGGVWDEGTSGTKAKLLETAVEYIQHLQNQVEELRESCNSGHATLPNLDSVAEHVEQYV</sequence>
<evidence type="ECO:0000259" key="2">
    <source>
        <dbReference type="PROSITE" id="PS50888"/>
    </source>
</evidence>
<dbReference type="OrthoDB" id="4289261at2759"/>
<accession>A0A5N6V2C7</accession>
<gene>
    <name evidence="3" type="ORF">BDV40DRAFT_297915</name>
</gene>
<name>A0A5N6V2C7_ASPTM</name>
<evidence type="ECO:0000313" key="4">
    <source>
        <dbReference type="Proteomes" id="UP000326950"/>
    </source>
</evidence>
<dbReference type="PROSITE" id="PS50888">
    <property type="entry name" value="BHLH"/>
    <property type="match status" value="1"/>
</dbReference>
<evidence type="ECO:0000313" key="3">
    <source>
        <dbReference type="EMBL" id="KAE8165064.1"/>
    </source>
</evidence>
<dbReference type="Pfam" id="PF00010">
    <property type="entry name" value="HLH"/>
    <property type="match status" value="1"/>
</dbReference>
<organism evidence="3 4">
    <name type="scientific">Aspergillus tamarii</name>
    <dbReference type="NCBI Taxonomy" id="41984"/>
    <lineage>
        <taxon>Eukaryota</taxon>
        <taxon>Fungi</taxon>
        <taxon>Dikarya</taxon>
        <taxon>Ascomycota</taxon>
        <taxon>Pezizomycotina</taxon>
        <taxon>Eurotiomycetes</taxon>
        <taxon>Eurotiomycetidae</taxon>
        <taxon>Eurotiales</taxon>
        <taxon>Aspergillaceae</taxon>
        <taxon>Aspergillus</taxon>
        <taxon>Aspergillus subgen. Circumdati</taxon>
    </lineage>
</organism>
<dbReference type="EMBL" id="ML738603">
    <property type="protein sequence ID" value="KAE8165064.1"/>
    <property type="molecule type" value="Genomic_DNA"/>
</dbReference>
<dbReference type="Proteomes" id="UP000326950">
    <property type="component" value="Unassembled WGS sequence"/>
</dbReference>
<evidence type="ECO:0000256" key="1">
    <source>
        <dbReference type="SAM" id="MobiDB-lite"/>
    </source>
</evidence>
<dbReference type="InterPro" id="IPR011598">
    <property type="entry name" value="bHLH_dom"/>
</dbReference>
<keyword evidence="4" id="KW-1185">Reference proteome</keyword>
<reference evidence="3 4" key="1">
    <citation type="submission" date="2019-04" db="EMBL/GenBank/DDBJ databases">
        <title>Friends and foes A comparative genomics study of 23 Aspergillus species from section Flavi.</title>
        <authorList>
            <consortium name="DOE Joint Genome Institute"/>
            <person name="Kjaerbolling I."/>
            <person name="Vesth T."/>
            <person name="Frisvad J.C."/>
            <person name="Nybo J.L."/>
            <person name="Theobald S."/>
            <person name="Kildgaard S."/>
            <person name="Isbrandt T."/>
            <person name="Kuo A."/>
            <person name="Sato A."/>
            <person name="Lyhne E.K."/>
            <person name="Kogle M.E."/>
            <person name="Wiebenga A."/>
            <person name="Kun R.S."/>
            <person name="Lubbers R.J."/>
            <person name="Makela M.R."/>
            <person name="Barry K."/>
            <person name="Chovatia M."/>
            <person name="Clum A."/>
            <person name="Daum C."/>
            <person name="Haridas S."/>
            <person name="He G."/>
            <person name="LaButti K."/>
            <person name="Lipzen A."/>
            <person name="Mondo S."/>
            <person name="Riley R."/>
            <person name="Salamov A."/>
            <person name="Simmons B.A."/>
            <person name="Magnuson J.K."/>
            <person name="Henrissat B."/>
            <person name="Mortensen U.H."/>
            <person name="Larsen T.O."/>
            <person name="Devries R.P."/>
            <person name="Grigoriev I.V."/>
            <person name="Machida M."/>
            <person name="Baker S.E."/>
            <person name="Andersen M.R."/>
        </authorList>
    </citation>
    <scope>NUCLEOTIDE SEQUENCE [LARGE SCALE GENOMIC DNA]</scope>
    <source>
        <strain evidence="3 4">CBS 117626</strain>
    </source>
</reference>
<protein>
    <recommendedName>
        <fullName evidence="2">BHLH domain-containing protein</fullName>
    </recommendedName>
</protein>
<feature type="region of interest" description="Disordered" evidence="1">
    <location>
        <begin position="1"/>
        <end position="23"/>
    </location>
</feature>
<dbReference type="Gene3D" id="4.10.280.10">
    <property type="entry name" value="Helix-loop-helix DNA-binding domain"/>
    <property type="match status" value="1"/>
</dbReference>
<dbReference type="SUPFAM" id="SSF47459">
    <property type="entry name" value="HLH, helix-loop-helix DNA-binding domain"/>
    <property type="match status" value="1"/>
</dbReference>
<feature type="domain" description="BHLH" evidence="2">
    <location>
        <begin position="50"/>
        <end position="105"/>
    </location>
</feature>
<dbReference type="AlphaFoldDB" id="A0A5N6V2C7"/>
<dbReference type="InterPro" id="IPR036638">
    <property type="entry name" value="HLH_DNA-bd_sf"/>
</dbReference>